<reference evidence="1 2" key="1">
    <citation type="journal article" date="2021" name="J. Hered.">
        <title>A chromosome-level genome assembly of the parasitoid wasp, Cotesia glomerata (Hymenoptera: Braconidae).</title>
        <authorList>
            <person name="Pinto B.J."/>
            <person name="Weis J.J."/>
            <person name="Gamble T."/>
            <person name="Ode P.J."/>
            <person name="Paul R."/>
            <person name="Zaspel J.M."/>
        </authorList>
    </citation>
    <scope>NUCLEOTIDE SEQUENCE [LARGE SCALE GENOMIC DNA]</scope>
    <source>
        <strain evidence="1">CgM1</strain>
    </source>
</reference>
<protein>
    <submittedName>
        <fullName evidence="1">Uncharacterized protein</fullName>
    </submittedName>
</protein>
<gene>
    <name evidence="1" type="ORF">KQX54_003307</name>
</gene>
<dbReference type="Proteomes" id="UP000826195">
    <property type="component" value="Unassembled WGS sequence"/>
</dbReference>
<evidence type="ECO:0000313" key="2">
    <source>
        <dbReference type="Proteomes" id="UP000826195"/>
    </source>
</evidence>
<keyword evidence="2" id="KW-1185">Reference proteome</keyword>
<organism evidence="1 2">
    <name type="scientific">Cotesia glomerata</name>
    <name type="common">Lepidopteran parasitic wasp</name>
    <name type="synonym">Apanteles glomeratus</name>
    <dbReference type="NCBI Taxonomy" id="32391"/>
    <lineage>
        <taxon>Eukaryota</taxon>
        <taxon>Metazoa</taxon>
        <taxon>Ecdysozoa</taxon>
        <taxon>Arthropoda</taxon>
        <taxon>Hexapoda</taxon>
        <taxon>Insecta</taxon>
        <taxon>Pterygota</taxon>
        <taxon>Neoptera</taxon>
        <taxon>Endopterygota</taxon>
        <taxon>Hymenoptera</taxon>
        <taxon>Apocrita</taxon>
        <taxon>Ichneumonoidea</taxon>
        <taxon>Braconidae</taxon>
        <taxon>Microgastrinae</taxon>
        <taxon>Cotesia</taxon>
    </lineage>
</organism>
<comment type="caution">
    <text evidence="1">The sequence shown here is derived from an EMBL/GenBank/DDBJ whole genome shotgun (WGS) entry which is preliminary data.</text>
</comment>
<dbReference type="EMBL" id="JAHXZJ010001119">
    <property type="protein sequence ID" value="KAH0553666.1"/>
    <property type="molecule type" value="Genomic_DNA"/>
</dbReference>
<sequence length="75" mass="8851">MAKSIEIPNKEIVKALEKKLEKCRNQENNHDSEMYKKKMQEMLDEEDLLDDDRYAKIVKDQAANDEKILGVDRIN</sequence>
<dbReference type="AlphaFoldDB" id="A0AAV7I567"/>
<name>A0AAV7I567_COTGL</name>
<proteinExistence type="predicted"/>
<evidence type="ECO:0000313" key="1">
    <source>
        <dbReference type="EMBL" id="KAH0553666.1"/>
    </source>
</evidence>
<accession>A0AAV7I567</accession>